<feature type="transmembrane region" description="Helical" evidence="1">
    <location>
        <begin position="206"/>
        <end position="227"/>
    </location>
</feature>
<dbReference type="EMBL" id="UINC01003618">
    <property type="protein sequence ID" value="SVA07876.1"/>
    <property type="molecule type" value="Genomic_DNA"/>
</dbReference>
<evidence type="ECO:0000256" key="1">
    <source>
        <dbReference type="SAM" id="Phobius"/>
    </source>
</evidence>
<sequence length="229" mass="26180">MTLVPVSPPIPIVPPIFSPEGTTGALLINEDWTYDALVDFKPEQINDMPANAGWVYKNERFVILEYSKDAFEYDPDLPLASGAIKWRKDKPSFIQKLLRRMKEKKQGHKLPEPEQEKWQKLPDNFRYVTCESVYFDLLISDSDTKTEYEMTDRDWISELHSGNIQNVPDKISPEEFGIDLAMADYSEMVNRSKKEALMKSIKSMHLYALGIMVIALIMLILLTSSGAGD</sequence>
<protein>
    <submittedName>
        <fullName evidence="2">Uncharacterized protein</fullName>
    </submittedName>
</protein>
<gene>
    <name evidence="2" type="ORF">METZ01_LOCUS60730</name>
</gene>
<dbReference type="AlphaFoldDB" id="A0A381SV90"/>
<keyword evidence="1" id="KW-1133">Transmembrane helix</keyword>
<keyword evidence="1" id="KW-0472">Membrane</keyword>
<proteinExistence type="predicted"/>
<organism evidence="2">
    <name type="scientific">marine metagenome</name>
    <dbReference type="NCBI Taxonomy" id="408172"/>
    <lineage>
        <taxon>unclassified sequences</taxon>
        <taxon>metagenomes</taxon>
        <taxon>ecological metagenomes</taxon>
    </lineage>
</organism>
<name>A0A381SV90_9ZZZZ</name>
<keyword evidence="1" id="KW-0812">Transmembrane</keyword>
<evidence type="ECO:0000313" key="2">
    <source>
        <dbReference type="EMBL" id="SVA07876.1"/>
    </source>
</evidence>
<reference evidence="2" key="1">
    <citation type="submission" date="2018-05" db="EMBL/GenBank/DDBJ databases">
        <authorList>
            <person name="Lanie J.A."/>
            <person name="Ng W.-L."/>
            <person name="Kazmierczak K.M."/>
            <person name="Andrzejewski T.M."/>
            <person name="Davidsen T.M."/>
            <person name="Wayne K.J."/>
            <person name="Tettelin H."/>
            <person name="Glass J.I."/>
            <person name="Rusch D."/>
            <person name="Podicherti R."/>
            <person name="Tsui H.-C.T."/>
            <person name="Winkler M.E."/>
        </authorList>
    </citation>
    <scope>NUCLEOTIDE SEQUENCE</scope>
</reference>
<accession>A0A381SV90</accession>